<evidence type="ECO:0000256" key="8">
    <source>
        <dbReference type="ARBA" id="ARBA00023026"/>
    </source>
</evidence>
<evidence type="ECO:0000256" key="6">
    <source>
        <dbReference type="ARBA" id="ARBA00022777"/>
    </source>
</evidence>
<evidence type="ECO:0000313" key="12">
    <source>
        <dbReference type="EMBL" id="TYP92201.1"/>
    </source>
</evidence>
<feature type="domain" description="PAS" evidence="10">
    <location>
        <begin position="14"/>
        <end position="89"/>
    </location>
</feature>
<keyword evidence="3" id="KW-0597">Phosphoprotein</keyword>
<reference evidence="12 13" key="1">
    <citation type="submission" date="2019-07" db="EMBL/GenBank/DDBJ databases">
        <title>Genomic Encyclopedia of Archaeal and Bacterial Type Strains, Phase II (KMG-II): from individual species to whole genera.</title>
        <authorList>
            <person name="Goeker M."/>
        </authorList>
    </citation>
    <scope>NUCLEOTIDE SEQUENCE [LARGE SCALE GENOMIC DNA]</scope>
    <source>
        <strain evidence="12 13">DSM 21935</strain>
    </source>
</reference>
<dbReference type="AlphaFoldDB" id="A0A5D3YGI6"/>
<accession>A0A5D3YGI6</accession>
<dbReference type="PANTHER" id="PTHR41523:SF8">
    <property type="entry name" value="ETHYLENE RESPONSE SENSOR PROTEIN"/>
    <property type="match status" value="1"/>
</dbReference>
<evidence type="ECO:0000259" key="9">
    <source>
        <dbReference type="PROSITE" id="PS50109"/>
    </source>
</evidence>
<evidence type="ECO:0000259" key="10">
    <source>
        <dbReference type="PROSITE" id="PS50112"/>
    </source>
</evidence>
<keyword evidence="5" id="KW-0547">Nucleotide-binding</keyword>
<dbReference type="GO" id="GO:0005524">
    <property type="term" value="F:ATP binding"/>
    <property type="evidence" value="ECO:0007669"/>
    <property type="project" value="UniProtKB-KW"/>
</dbReference>
<dbReference type="RefSeq" id="WP_148899757.1">
    <property type="nucleotide sequence ID" value="NZ_VNHY01000004.1"/>
</dbReference>
<dbReference type="Proteomes" id="UP000324595">
    <property type="component" value="Unassembled WGS sequence"/>
</dbReference>
<dbReference type="InterPro" id="IPR003594">
    <property type="entry name" value="HATPase_dom"/>
</dbReference>
<dbReference type="EC" id="2.7.13.3" evidence="2"/>
<dbReference type="GO" id="GO:0004673">
    <property type="term" value="F:protein histidine kinase activity"/>
    <property type="evidence" value="ECO:0007669"/>
    <property type="project" value="UniProtKB-EC"/>
</dbReference>
<dbReference type="InterPro" id="IPR005467">
    <property type="entry name" value="His_kinase_dom"/>
</dbReference>
<protein>
    <recommendedName>
        <fullName evidence="2">histidine kinase</fullName>
        <ecNumber evidence="2">2.7.13.3</ecNumber>
    </recommendedName>
</protein>
<dbReference type="InterPro" id="IPR011495">
    <property type="entry name" value="Sig_transdc_His_kin_sub2_dim/P"/>
</dbReference>
<evidence type="ECO:0000256" key="2">
    <source>
        <dbReference type="ARBA" id="ARBA00012438"/>
    </source>
</evidence>
<dbReference type="InterPro" id="IPR001610">
    <property type="entry name" value="PAC"/>
</dbReference>
<evidence type="ECO:0000256" key="7">
    <source>
        <dbReference type="ARBA" id="ARBA00022840"/>
    </source>
</evidence>
<dbReference type="OrthoDB" id="9767435at2"/>
<dbReference type="InterPro" id="IPR035965">
    <property type="entry name" value="PAS-like_dom_sf"/>
</dbReference>
<dbReference type="Pfam" id="PF07568">
    <property type="entry name" value="HisKA_2"/>
    <property type="match status" value="1"/>
</dbReference>
<dbReference type="EMBL" id="VNHY01000004">
    <property type="protein sequence ID" value="TYP92201.1"/>
    <property type="molecule type" value="Genomic_DNA"/>
</dbReference>
<gene>
    <name evidence="12" type="ORF">LX73_2454</name>
</gene>
<dbReference type="Pfam" id="PF02518">
    <property type="entry name" value="HATPase_c"/>
    <property type="match status" value="1"/>
</dbReference>
<proteinExistence type="predicted"/>
<dbReference type="InterPro" id="IPR036890">
    <property type="entry name" value="HATPase_C_sf"/>
</dbReference>
<dbReference type="SUPFAM" id="SSF55874">
    <property type="entry name" value="ATPase domain of HSP90 chaperone/DNA topoisomerase II/histidine kinase"/>
    <property type="match status" value="1"/>
</dbReference>
<dbReference type="PANTHER" id="PTHR41523">
    <property type="entry name" value="TWO-COMPONENT SYSTEM SENSOR PROTEIN"/>
    <property type="match status" value="1"/>
</dbReference>
<organism evidence="12 13">
    <name type="scientific">Fodinibius salinus</name>
    <dbReference type="NCBI Taxonomy" id="860790"/>
    <lineage>
        <taxon>Bacteria</taxon>
        <taxon>Pseudomonadati</taxon>
        <taxon>Balneolota</taxon>
        <taxon>Balneolia</taxon>
        <taxon>Balneolales</taxon>
        <taxon>Balneolaceae</taxon>
        <taxon>Fodinibius</taxon>
    </lineage>
</organism>
<dbReference type="Pfam" id="PF13426">
    <property type="entry name" value="PAS_9"/>
    <property type="match status" value="1"/>
</dbReference>
<feature type="domain" description="Histidine kinase" evidence="9">
    <location>
        <begin position="155"/>
        <end position="349"/>
    </location>
</feature>
<dbReference type="PROSITE" id="PS50112">
    <property type="entry name" value="PAS"/>
    <property type="match status" value="1"/>
</dbReference>
<dbReference type="SMART" id="SM00387">
    <property type="entry name" value="HATPase_c"/>
    <property type="match status" value="1"/>
</dbReference>
<dbReference type="Gene3D" id="3.30.565.10">
    <property type="entry name" value="Histidine kinase-like ATPase, C-terminal domain"/>
    <property type="match status" value="1"/>
</dbReference>
<dbReference type="SMART" id="SM00086">
    <property type="entry name" value="PAC"/>
    <property type="match status" value="1"/>
</dbReference>
<dbReference type="SUPFAM" id="SSF55785">
    <property type="entry name" value="PYP-like sensor domain (PAS domain)"/>
    <property type="match status" value="1"/>
</dbReference>
<comment type="caution">
    <text evidence="12">The sequence shown here is derived from an EMBL/GenBank/DDBJ whole genome shotgun (WGS) entry which is preliminary data.</text>
</comment>
<evidence type="ECO:0000256" key="3">
    <source>
        <dbReference type="ARBA" id="ARBA00022553"/>
    </source>
</evidence>
<dbReference type="CDD" id="cd00130">
    <property type="entry name" value="PAS"/>
    <property type="match status" value="1"/>
</dbReference>
<dbReference type="PROSITE" id="PS50113">
    <property type="entry name" value="PAC"/>
    <property type="match status" value="1"/>
</dbReference>
<sequence length="349" mass="39662">MFNDKKYNITKEKLSEILLEAIENTKEMILVTTIPENIGDEEIIFVNKAFEEVTQYSEDEVLGKSPSLLQGPKTEQEVIDDLVATLEKGEHWEGETFNYKKDGTPFRVSWSIDKIKNDQGIPTHYVSVQRNITEEYERRQRLEEIVEDREMLIKETHHRIKNNLATISGLLELQVLKSDSEEVKSVLGESMNRVKSIASIHEKLYETKGLASITLDDYLEDLIRQVDSSIENIDGLSEIDFEIDIKPISIRTRQAVPLGLIINELVTNAHKHAFDEDGGTISIRCTEENNTISLEVKDNGRGLPEGLDVESSQSLGLKLINSLANQLEAEYSFSSDNGTQFTMTFEKKH</sequence>
<dbReference type="InterPro" id="IPR000700">
    <property type="entry name" value="PAS-assoc_C"/>
</dbReference>
<feature type="domain" description="PAC" evidence="11">
    <location>
        <begin position="90"/>
        <end position="144"/>
    </location>
</feature>
<dbReference type="PROSITE" id="PS50109">
    <property type="entry name" value="HIS_KIN"/>
    <property type="match status" value="1"/>
</dbReference>
<dbReference type="SMART" id="SM00091">
    <property type="entry name" value="PAS"/>
    <property type="match status" value="1"/>
</dbReference>
<dbReference type="NCBIfam" id="TIGR00229">
    <property type="entry name" value="sensory_box"/>
    <property type="match status" value="1"/>
</dbReference>
<evidence type="ECO:0000259" key="11">
    <source>
        <dbReference type="PROSITE" id="PS50113"/>
    </source>
</evidence>
<keyword evidence="8" id="KW-0843">Virulence</keyword>
<dbReference type="Gene3D" id="3.30.450.20">
    <property type="entry name" value="PAS domain"/>
    <property type="match status" value="1"/>
</dbReference>
<keyword evidence="6" id="KW-0418">Kinase</keyword>
<evidence type="ECO:0000256" key="5">
    <source>
        <dbReference type="ARBA" id="ARBA00022741"/>
    </source>
</evidence>
<evidence type="ECO:0000313" key="13">
    <source>
        <dbReference type="Proteomes" id="UP000324595"/>
    </source>
</evidence>
<keyword evidence="7" id="KW-0067">ATP-binding</keyword>
<evidence type="ECO:0000256" key="4">
    <source>
        <dbReference type="ARBA" id="ARBA00022679"/>
    </source>
</evidence>
<comment type="catalytic activity">
    <reaction evidence="1">
        <text>ATP + protein L-histidine = ADP + protein N-phospho-L-histidine.</text>
        <dbReference type="EC" id="2.7.13.3"/>
    </reaction>
</comment>
<keyword evidence="13" id="KW-1185">Reference proteome</keyword>
<name>A0A5D3YGI6_9BACT</name>
<evidence type="ECO:0000256" key="1">
    <source>
        <dbReference type="ARBA" id="ARBA00000085"/>
    </source>
</evidence>
<keyword evidence="4" id="KW-0808">Transferase</keyword>
<dbReference type="InterPro" id="IPR000014">
    <property type="entry name" value="PAS"/>
</dbReference>